<protein>
    <submittedName>
        <fullName evidence="3">Secreted protein</fullName>
    </submittedName>
</protein>
<accession>A0A0F7FRU9</accession>
<dbReference type="KEGG" id="sxi:SXIM_14460"/>
<feature type="compositionally biased region" description="Low complexity" evidence="1">
    <location>
        <begin position="30"/>
        <end position="41"/>
    </location>
</feature>
<proteinExistence type="predicted"/>
<reference evidence="3" key="1">
    <citation type="submission" date="2019-08" db="EMBL/GenBank/DDBJ databases">
        <title>Complete genome sequence of a mangrove-derived Streptomyces xiamenensis.</title>
        <authorList>
            <person name="Xu J."/>
        </authorList>
    </citation>
    <scope>NUCLEOTIDE SEQUENCE</scope>
    <source>
        <strain evidence="3">318</strain>
    </source>
</reference>
<evidence type="ECO:0000313" key="4">
    <source>
        <dbReference type="Proteomes" id="UP000034034"/>
    </source>
</evidence>
<evidence type="ECO:0000256" key="1">
    <source>
        <dbReference type="SAM" id="MobiDB-lite"/>
    </source>
</evidence>
<evidence type="ECO:0000313" key="3">
    <source>
        <dbReference type="EMBL" id="AKG42830.1"/>
    </source>
</evidence>
<dbReference type="AlphaFoldDB" id="A0A0F7FRU9"/>
<dbReference type="EMBL" id="CP009922">
    <property type="protein sequence ID" value="AKG42830.1"/>
    <property type="molecule type" value="Genomic_DNA"/>
</dbReference>
<dbReference type="RefSeq" id="WP_046723304.1">
    <property type="nucleotide sequence ID" value="NZ_CP009922.3"/>
</dbReference>
<dbReference type="PATRIC" id="fig|408015.6.peg.1480"/>
<dbReference type="Proteomes" id="UP000034034">
    <property type="component" value="Chromosome"/>
</dbReference>
<name>A0A0F7FRU9_9ACTN</name>
<sequence>MRVRKISVLAIAAVAACLALTACDSDDTEGASSSGADSSVDAPKDPAQSCTDQFDYAGDSRSNAEINTIGEETGTCPEPEGTEGAEAGDDAGDGTPKEPGLSCTDQINYAEDPRSNAEINTIGEETGTCPPVE</sequence>
<feature type="signal peptide" evidence="2">
    <location>
        <begin position="1"/>
        <end position="21"/>
    </location>
</feature>
<organism evidence="3 4">
    <name type="scientific">Streptomyces xiamenensis</name>
    <dbReference type="NCBI Taxonomy" id="408015"/>
    <lineage>
        <taxon>Bacteria</taxon>
        <taxon>Bacillati</taxon>
        <taxon>Actinomycetota</taxon>
        <taxon>Actinomycetes</taxon>
        <taxon>Kitasatosporales</taxon>
        <taxon>Streptomycetaceae</taxon>
        <taxon>Streptomyces</taxon>
    </lineage>
</organism>
<feature type="compositionally biased region" description="Acidic residues" evidence="1">
    <location>
        <begin position="80"/>
        <end position="92"/>
    </location>
</feature>
<keyword evidence="2" id="KW-0732">Signal</keyword>
<evidence type="ECO:0000256" key="2">
    <source>
        <dbReference type="SAM" id="SignalP"/>
    </source>
</evidence>
<gene>
    <name evidence="3" type="ORF">SXIM_14460</name>
</gene>
<feature type="compositionally biased region" description="Low complexity" evidence="1">
    <location>
        <begin position="70"/>
        <end position="79"/>
    </location>
</feature>
<keyword evidence="4" id="KW-1185">Reference proteome</keyword>
<dbReference type="STRING" id="408015.SXIM_14460"/>
<feature type="chain" id="PRO_5039032753" evidence="2">
    <location>
        <begin position="22"/>
        <end position="133"/>
    </location>
</feature>
<dbReference type="PROSITE" id="PS51257">
    <property type="entry name" value="PROKAR_LIPOPROTEIN"/>
    <property type="match status" value="1"/>
</dbReference>
<feature type="region of interest" description="Disordered" evidence="1">
    <location>
        <begin position="25"/>
        <end position="133"/>
    </location>
</feature>
<dbReference type="HOGENOM" id="CLU_118136_0_0_11"/>